<dbReference type="Pfam" id="PF01167">
    <property type="entry name" value="Tub"/>
    <property type="match status" value="1"/>
</dbReference>
<dbReference type="SMART" id="SM00320">
    <property type="entry name" value="WD40"/>
    <property type="match status" value="3"/>
</dbReference>
<organism evidence="9 10">
    <name type="scientific">Limulus polyphemus</name>
    <name type="common">Atlantic horseshoe crab</name>
    <dbReference type="NCBI Taxonomy" id="6850"/>
    <lineage>
        <taxon>Eukaryota</taxon>
        <taxon>Metazoa</taxon>
        <taxon>Ecdysozoa</taxon>
        <taxon>Arthropoda</taxon>
        <taxon>Chelicerata</taxon>
        <taxon>Merostomata</taxon>
        <taxon>Xiphosura</taxon>
        <taxon>Limulidae</taxon>
        <taxon>Limulus</taxon>
    </lineage>
</organism>
<accession>A0ABM1SDQ5</accession>
<evidence type="ECO:0000256" key="3">
    <source>
        <dbReference type="ARBA" id="ARBA00022490"/>
    </source>
</evidence>
<evidence type="ECO:0000259" key="8">
    <source>
        <dbReference type="PROSITE" id="PS50225"/>
    </source>
</evidence>
<keyword evidence="9" id="KW-1185">Reference proteome</keyword>
<feature type="region of interest" description="Disordered" evidence="7">
    <location>
        <begin position="1186"/>
        <end position="1208"/>
    </location>
</feature>
<comment type="similarity">
    <text evidence="2">Belongs to the TUB family.</text>
</comment>
<protein>
    <submittedName>
        <fullName evidence="10">Tubby-related protein 4-like</fullName>
    </submittedName>
</protein>
<evidence type="ECO:0000256" key="4">
    <source>
        <dbReference type="ARBA" id="ARBA00022574"/>
    </source>
</evidence>
<dbReference type="Proteomes" id="UP000694941">
    <property type="component" value="Unplaced"/>
</dbReference>
<name>A0ABM1SDQ5_LIMPO</name>
<dbReference type="PROSITE" id="PS50225">
    <property type="entry name" value="SOCS"/>
    <property type="match status" value="1"/>
</dbReference>
<reference evidence="10" key="1">
    <citation type="submission" date="2025-08" db="UniProtKB">
        <authorList>
            <consortium name="RefSeq"/>
        </authorList>
    </citation>
    <scope>IDENTIFICATION</scope>
    <source>
        <tissue evidence="10">Muscle</tissue>
    </source>
</reference>
<dbReference type="Gene3D" id="2.130.10.10">
    <property type="entry name" value="YVTN repeat-like/Quinoprotein amine dehydrogenase"/>
    <property type="match status" value="2"/>
</dbReference>
<feature type="compositionally biased region" description="Low complexity" evidence="7">
    <location>
        <begin position="829"/>
        <end position="838"/>
    </location>
</feature>
<dbReference type="SUPFAM" id="SSF54518">
    <property type="entry name" value="Tubby C-terminal domain-like"/>
    <property type="match status" value="1"/>
</dbReference>
<feature type="domain" description="SOCS box" evidence="8">
    <location>
        <begin position="362"/>
        <end position="404"/>
    </location>
</feature>
<gene>
    <name evidence="10" type="primary">LOC106459543</name>
</gene>
<proteinExistence type="inferred from homology"/>
<feature type="compositionally biased region" description="Polar residues" evidence="7">
    <location>
        <begin position="814"/>
        <end position="828"/>
    </location>
</feature>
<dbReference type="PANTHER" id="PTHR16517:SF2">
    <property type="entry name" value="TUBBY-RELATED PROTEIN 4"/>
    <property type="match status" value="1"/>
</dbReference>
<evidence type="ECO:0000256" key="7">
    <source>
        <dbReference type="SAM" id="MobiDB-lite"/>
    </source>
</evidence>
<evidence type="ECO:0000256" key="5">
    <source>
        <dbReference type="ARBA" id="ARBA00022737"/>
    </source>
</evidence>
<feature type="repeat" description="WD" evidence="6">
    <location>
        <begin position="81"/>
        <end position="112"/>
    </location>
</feature>
<dbReference type="InterPro" id="IPR001680">
    <property type="entry name" value="WD40_rpt"/>
</dbReference>
<evidence type="ECO:0000313" key="10">
    <source>
        <dbReference type="RefSeq" id="XP_022241760.1"/>
    </source>
</evidence>
<dbReference type="InterPro" id="IPR001496">
    <property type="entry name" value="SOCS_box"/>
</dbReference>
<dbReference type="PANTHER" id="PTHR16517">
    <property type="entry name" value="TUBBY-RELATED"/>
    <property type="match status" value="1"/>
</dbReference>
<dbReference type="SUPFAM" id="SSF50978">
    <property type="entry name" value="WD40 repeat-like"/>
    <property type="match status" value="1"/>
</dbReference>
<dbReference type="InterPro" id="IPR036322">
    <property type="entry name" value="WD40_repeat_dom_sf"/>
</dbReference>
<evidence type="ECO:0000256" key="6">
    <source>
        <dbReference type="PROSITE-ProRule" id="PRU00221"/>
    </source>
</evidence>
<evidence type="ECO:0000256" key="2">
    <source>
        <dbReference type="ARBA" id="ARBA00007129"/>
    </source>
</evidence>
<dbReference type="InterPro" id="IPR015943">
    <property type="entry name" value="WD40/YVTN_repeat-like_dom_sf"/>
</dbReference>
<feature type="region of interest" description="Disordered" evidence="7">
    <location>
        <begin position="521"/>
        <end position="547"/>
    </location>
</feature>
<dbReference type="InterPro" id="IPR025659">
    <property type="entry name" value="Tubby-like_C"/>
</dbReference>
<dbReference type="GeneID" id="106459543"/>
<dbReference type="InterPro" id="IPR056159">
    <property type="entry name" value="Beta-prop_IFT121_TULP_N"/>
</dbReference>
<feature type="region of interest" description="Disordered" evidence="7">
    <location>
        <begin position="743"/>
        <end position="770"/>
    </location>
</feature>
<dbReference type="Gene3D" id="3.20.90.10">
    <property type="entry name" value="Tubby Protein, Chain A"/>
    <property type="match status" value="1"/>
</dbReference>
<keyword evidence="4 6" id="KW-0853">WD repeat</keyword>
<sequence>MFLHFEHSSKTQADCKVLSLTWMGKVPDELPDEDGWKLNRLNYYQDGWLATGNTRGVVGVTFTTCLCRKTTDLPSRTNYNLRGHRSEVTLVKWNEPYQKLASCDSSGIIFVWIKYEGRWSIELINDRNTQVTDFAWSHDGRMALICYQDGFVLVGSVTGQRYWSSNLNLGANITCGIWAPDDQQVLFGTSSGQILVTDVHGEMVGQVRIQDGVNITCMAWSCEKFKMEETDEEDGTHTVLYQQTPRSTETKTFFLAICFQNGTIYIMKNYDDVSPIIIVTGLKDMLIEWSNNGDLLAVAGIKEDSDVQFMNCVHFYTDSGSLRFSTTIPYTQSPVSAITWGHNDKRFLIATGNTIHIGWVTKKIASLQLLSCLTVQNSLTEENQMQKLPLPRRLKILLSHLFSQTIKCYLPDPQRLREFVSQPPANNIRLHCTMVKHDDDILTGSATYTLFLEYLGGLVPLLKGKRTSKLRPEFVIFDPKSSDLGDGCHRCSNVQSPIMLTYPFSPSSSCTASLPTSSDSEVEEGCASPRMQRRRKQRRLAQQREGETTGFQHGELLYLDDLPETEKIVAVTSNIWGTKFKIMSLAKINICVLMFIYVNSDADMEALSCETSAPVAPMTPQRRNSHPPQSNNISSSGHFNGDAGEYVNFFPTEEFLTLETTSEGHIRVLRLASTPEEASSIGMQTNCQCISEFSCDTNHNIPSTLLHNSSHSLHVCGPSIQAKKSKGNVISGASVPFSHPTFQNGLTPTVNQRGNVLSSNSSPTKKKHLSDHIANSNVKMNCLPGLESVNSTFHVSGENSDSSLNNGSICRNSLMNKENLSSPGNLTDSSASSSPSSGSEDRRLRANKKLNYSEKGLTAAVPNCVHSLDIHPYCKAKTFVKESSKNGLLHSLPFVSKVGDETYSSPVLLSPSEEVVVGGGVVDAVASMSRVGEPVAAASKWLPSVYSGSHEHLPRWADKAGDIKFIDEDTEDPPTDVHLVRSSQSSPASPVVLLGHCSRSIGHLHTTEATVSRDMWTHISLRESQARLKVHSKPLSNSLAHDSDLKLSSSSKCDTSFSSNQLLAPGAMDKLTCKCDIPRVWCSLHSKCSSPLASHRDQETFSFDNSKHLVTYPSLAENKRSASVSPPPSARIGEHRSSLPQAILVDNQFPSSPTSKSIPTSPILRRRARSLKKGLLSSPLLLRKARKEQSVESSEDEGAQSGEELGKEGFKDLQSLQKAYIRKKLKKSRSSRSQEVADGTPGCGSSPYRDFILYNKAPLWNEVSQVYQLDFGGRVTQESAKNFQIEFRGNQVMQFGRIDGNAYTLDFQYPFCALQAFAVALANVTQRLK</sequence>
<evidence type="ECO:0000313" key="9">
    <source>
        <dbReference type="Proteomes" id="UP000694941"/>
    </source>
</evidence>
<dbReference type="InterPro" id="IPR000007">
    <property type="entry name" value="Tubby_C"/>
</dbReference>
<comment type="subcellular location">
    <subcellularLocation>
        <location evidence="1">Cytoplasm</location>
    </subcellularLocation>
</comment>
<keyword evidence="5" id="KW-0677">Repeat</keyword>
<feature type="compositionally biased region" description="Basic residues" evidence="7">
    <location>
        <begin position="531"/>
        <end position="541"/>
    </location>
</feature>
<dbReference type="RefSeq" id="XP_022241760.1">
    <property type="nucleotide sequence ID" value="XM_022386052.1"/>
</dbReference>
<dbReference type="Pfam" id="PF24797">
    <property type="entry name" value="Beta-prop_WDR35_TULP_N"/>
    <property type="match status" value="1"/>
</dbReference>
<evidence type="ECO:0000256" key="1">
    <source>
        <dbReference type="ARBA" id="ARBA00004496"/>
    </source>
</evidence>
<keyword evidence="3" id="KW-0963">Cytoplasm</keyword>
<dbReference type="PROSITE" id="PS50082">
    <property type="entry name" value="WD_REPEATS_2"/>
    <property type="match status" value="1"/>
</dbReference>
<feature type="region of interest" description="Disordered" evidence="7">
    <location>
        <begin position="814"/>
        <end position="844"/>
    </location>
</feature>
<feature type="compositionally biased region" description="Polar residues" evidence="7">
    <location>
        <begin position="743"/>
        <end position="763"/>
    </location>
</feature>